<keyword evidence="1" id="KW-0812">Transmembrane</keyword>
<dbReference type="EMBL" id="LR738855">
    <property type="protein sequence ID" value="VZH86133.1"/>
    <property type="molecule type" value="Genomic_DNA"/>
</dbReference>
<protein>
    <submittedName>
        <fullName evidence="4">Isopeptide-forming domain-containing fimbrial protein</fullName>
    </submittedName>
</protein>
<keyword evidence="2" id="KW-0732">Signal</keyword>
<dbReference type="InterPro" id="IPR013783">
    <property type="entry name" value="Ig-like_fold"/>
</dbReference>
<dbReference type="NCBIfam" id="NF033902">
    <property type="entry name" value="iso_D2_wall_anc"/>
    <property type="match status" value="1"/>
</dbReference>
<dbReference type="GO" id="GO:0005975">
    <property type="term" value="P:carbohydrate metabolic process"/>
    <property type="evidence" value="ECO:0007669"/>
    <property type="project" value="UniProtKB-ARBA"/>
</dbReference>
<keyword evidence="1" id="KW-1133">Transmembrane helix</keyword>
<dbReference type="Proteomes" id="UP000423525">
    <property type="component" value="Chromosome"/>
</dbReference>
<dbReference type="InterPro" id="IPR048052">
    <property type="entry name" value="FM1-like"/>
</dbReference>
<sequence>MKKLGRRITVAVAACGYSVAASVLLPVLAQSPATEAMAPTIKVQTAQVSTIPSTASIVVHALAGLPTDQLANGTQLDSIDLPKVDGISFTLYRVNDIDLTTQSGWDAASKIKLTDLYVDGKPTSRVTKVDTKKTDGGSVKFDNLTPSLYLVVQELNGAEAVVRSQPFLVAAPQTNPTGDGWLQDVHVYPKHQALSEPVKTAVDPDTTQPGFSVGENVRYRVATKIPEITPNTKFEGFTVADKLPAELGEPDIEKIKVTRGGTPITSPDVSVQTYKVGERTVLSVQLTGAALNTLDQYKNEELVVEFEAPVAKQPENGQLDNQAWVLPTNPTDKWDPEEDGDAALRGTPSSHVNSKYGQITIEKSFDGSTPGADRTATFQLHRCEEDGSLVKSDAPISLGGKQEFVTDQDGKAVLSGIHLGTLQLESNVMKYTDAWAGKGTEFCLVETATASGYELLPKPVIVKLEANQSTNVLVDQKVKIANKKKNAGFELPLTGGSGRIAITIGIVGLLVALASYVLSRRKDNL</sequence>
<feature type="signal peptide" evidence="2">
    <location>
        <begin position="1"/>
        <end position="29"/>
    </location>
</feature>
<evidence type="ECO:0000256" key="2">
    <source>
        <dbReference type="SAM" id="SignalP"/>
    </source>
</evidence>
<dbReference type="RefSeq" id="WP_155874125.1">
    <property type="nucleotide sequence ID" value="NZ_LR738855.1"/>
</dbReference>
<reference evidence="4 5" key="1">
    <citation type="submission" date="2019-11" db="EMBL/GenBank/DDBJ databases">
        <authorList>
            <person name="Brisse S."/>
        </authorList>
    </citation>
    <scope>NUCLEOTIDE SEQUENCE [LARGE SCALE GENOMIC DNA]</scope>
    <source>
        <strain evidence="4">FRC0190</strain>
    </source>
</reference>
<evidence type="ECO:0000256" key="1">
    <source>
        <dbReference type="SAM" id="Phobius"/>
    </source>
</evidence>
<evidence type="ECO:0000259" key="3">
    <source>
        <dbReference type="Pfam" id="PF16555"/>
    </source>
</evidence>
<keyword evidence="1" id="KW-0472">Membrane</keyword>
<accession>A0A6I8MDM1</accession>
<dbReference type="InterPro" id="IPR032364">
    <property type="entry name" value="GramPos_pilinD1_N"/>
</dbReference>
<dbReference type="NCBIfam" id="TIGR01167">
    <property type="entry name" value="LPXTG_anchor"/>
    <property type="match status" value="1"/>
</dbReference>
<proteinExistence type="predicted"/>
<evidence type="ECO:0000313" key="4">
    <source>
        <dbReference type="EMBL" id="VZH86133.1"/>
    </source>
</evidence>
<dbReference type="KEGG" id="crf:FRC0190_02067"/>
<feature type="chain" id="PRO_5026080456" evidence="2">
    <location>
        <begin position="30"/>
        <end position="525"/>
    </location>
</feature>
<feature type="domain" description="Gram-positive pilin subunit D1 N-terminal" evidence="3">
    <location>
        <begin position="64"/>
        <end position="190"/>
    </location>
</feature>
<dbReference type="AlphaFoldDB" id="A0A6I8MDM1"/>
<gene>
    <name evidence="4" type="ORF">FRC0190_02067</name>
</gene>
<dbReference type="Pfam" id="PF16555">
    <property type="entry name" value="GramPos_pilinD1"/>
    <property type="match status" value="1"/>
</dbReference>
<organism evidence="4 5">
    <name type="scientific">Corynebacterium rouxii</name>
    <dbReference type="NCBI Taxonomy" id="2719119"/>
    <lineage>
        <taxon>Bacteria</taxon>
        <taxon>Bacillati</taxon>
        <taxon>Actinomycetota</taxon>
        <taxon>Actinomycetes</taxon>
        <taxon>Mycobacteriales</taxon>
        <taxon>Corynebacteriaceae</taxon>
        <taxon>Corynebacterium</taxon>
    </lineage>
</organism>
<dbReference type="Gene3D" id="2.60.40.10">
    <property type="entry name" value="Immunoglobulins"/>
    <property type="match status" value="2"/>
</dbReference>
<evidence type="ECO:0000313" key="5">
    <source>
        <dbReference type="Proteomes" id="UP000423525"/>
    </source>
</evidence>
<name>A0A6I8MDM1_9CORY</name>
<dbReference type="NCBIfam" id="TIGR04226">
    <property type="entry name" value="RrgB_K2N_iso_D2"/>
    <property type="match status" value="1"/>
</dbReference>
<dbReference type="InterPro" id="IPR026466">
    <property type="entry name" value="Fim_isopep_form_D2_dom"/>
</dbReference>
<dbReference type="Gene3D" id="2.60.40.740">
    <property type="match status" value="1"/>
</dbReference>
<feature type="transmembrane region" description="Helical" evidence="1">
    <location>
        <begin position="500"/>
        <end position="519"/>
    </location>
</feature>